<evidence type="ECO:0000313" key="2">
    <source>
        <dbReference type="EMBL" id="CAG9792278.1"/>
    </source>
</evidence>
<dbReference type="EMBL" id="OU893335">
    <property type="protein sequence ID" value="CAG9792278.1"/>
    <property type="molecule type" value="Genomic_DNA"/>
</dbReference>
<keyword evidence="3" id="KW-1185">Reference proteome</keyword>
<evidence type="ECO:0000256" key="1">
    <source>
        <dbReference type="SAM" id="MobiDB-lite"/>
    </source>
</evidence>
<gene>
    <name evidence="2" type="ORF">DIATSA_LOCUS9826</name>
</gene>
<dbReference type="Proteomes" id="UP001153714">
    <property type="component" value="Chromosome 4"/>
</dbReference>
<feature type="compositionally biased region" description="Basic residues" evidence="1">
    <location>
        <begin position="21"/>
        <end position="30"/>
    </location>
</feature>
<name>A0A9N9WF22_9NEOP</name>
<reference evidence="2" key="1">
    <citation type="submission" date="2021-12" db="EMBL/GenBank/DDBJ databases">
        <authorList>
            <person name="King R."/>
        </authorList>
    </citation>
    <scope>NUCLEOTIDE SEQUENCE</scope>
</reference>
<accession>A0A9N9WF22</accession>
<dbReference type="AlphaFoldDB" id="A0A9N9WF22"/>
<proteinExistence type="predicted"/>
<evidence type="ECO:0000313" key="3">
    <source>
        <dbReference type="Proteomes" id="UP001153714"/>
    </source>
</evidence>
<organism evidence="2 3">
    <name type="scientific">Diatraea saccharalis</name>
    <name type="common">sugarcane borer</name>
    <dbReference type="NCBI Taxonomy" id="40085"/>
    <lineage>
        <taxon>Eukaryota</taxon>
        <taxon>Metazoa</taxon>
        <taxon>Ecdysozoa</taxon>
        <taxon>Arthropoda</taxon>
        <taxon>Hexapoda</taxon>
        <taxon>Insecta</taxon>
        <taxon>Pterygota</taxon>
        <taxon>Neoptera</taxon>
        <taxon>Endopterygota</taxon>
        <taxon>Lepidoptera</taxon>
        <taxon>Glossata</taxon>
        <taxon>Ditrysia</taxon>
        <taxon>Pyraloidea</taxon>
        <taxon>Crambidae</taxon>
        <taxon>Crambinae</taxon>
        <taxon>Diatraea</taxon>
    </lineage>
</organism>
<feature type="compositionally biased region" description="Basic and acidic residues" evidence="1">
    <location>
        <begin position="49"/>
        <end position="58"/>
    </location>
</feature>
<sequence>MSSALVRQALEFVDPEESGGKRNKRPKRQPTRPGASGQGVYNHSKRKEKSVQKETRRDKAEEIIEKLLALSTPSVDKKIAEQILKRSIKGKPLADKLEIKKDDGKSILFPD</sequence>
<protein>
    <submittedName>
        <fullName evidence="2">Uncharacterized protein</fullName>
    </submittedName>
</protein>
<feature type="region of interest" description="Disordered" evidence="1">
    <location>
        <begin position="1"/>
        <end position="58"/>
    </location>
</feature>
<reference evidence="2" key="2">
    <citation type="submission" date="2022-10" db="EMBL/GenBank/DDBJ databases">
        <authorList>
            <consortium name="ENA_rothamsted_submissions"/>
            <consortium name="culmorum"/>
            <person name="King R."/>
        </authorList>
    </citation>
    <scope>NUCLEOTIDE SEQUENCE</scope>
</reference>
<dbReference type="OrthoDB" id="6493910at2759"/>